<dbReference type="GO" id="GO:0016780">
    <property type="term" value="F:phosphotransferase activity, for other substituted phosphate groups"/>
    <property type="evidence" value="ECO:0007669"/>
    <property type="project" value="InterPro"/>
</dbReference>
<comment type="caution">
    <text evidence="9">The sequence shown here is derived from an EMBL/GenBank/DDBJ whole genome shotgun (WGS) entry which is preliminary data.</text>
</comment>
<dbReference type="GO" id="GO:0005886">
    <property type="term" value="C:plasma membrane"/>
    <property type="evidence" value="ECO:0007669"/>
    <property type="project" value="UniProtKB-SubCell"/>
</dbReference>
<comment type="subcellular location">
    <subcellularLocation>
        <location evidence="1">Cell membrane</location>
        <topology evidence="1">Multi-pass membrane protein</topology>
    </subcellularLocation>
</comment>
<reference evidence="9" key="2">
    <citation type="submission" date="2021-09" db="EMBL/GenBank/DDBJ databases">
        <authorList>
            <person name="Gilroy R."/>
        </authorList>
    </citation>
    <scope>NUCLEOTIDE SEQUENCE</scope>
    <source>
        <strain evidence="9">ChiGjej1B1-18357</strain>
    </source>
</reference>
<evidence type="ECO:0000256" key="5">
    <source>
        <dbReference type="ARBA" id="ARBA00022989"/>
    </source>
</evidence>
<comment type="cofactor">
    <cofactor evidence="7">
        <name>Mg(2+)</name>
        <dbReference type="ChEBI" id="CHEBI:18420"/>
    </cofactor>
</comment>
<evidence type="ECO:0000313" key="9">
    <source>
        <dbReference type="EMBL" id="HJE91622.1"/>
    </source>
</evidence>
<evidence type="ECO:0000256" key="4">
    <source>
        <dbReference type="ARBA" id="ARBA00022692"/>
    </source>
</evidence>
<dbReference type="AlphaFoldDB" id="A0A921JZ21"/>
<keyword evidence="2" id="KW-1003">Cell membrane</keyword>
<feature type="binding site" evidence="7">
    <location>
        <position position="250"/>
    </location>
    <ligand>
        <name>Mg(2+)</name>
        <dbReference type="ChEBI" id="CHEBI:18420"/>
    </ligand>
</feature>
<evidence type="ECO:0000313" key="10">
    <source>
        <dbReference type="Proteomes" id="UP000776650"/>
    </source>
</evidence>
<sequence>MSLDTSVLAQSGGFVGGAGVPYRELVLIAVVAGLVSFVVTGLVKGIAPMVGGVKYPRGRDVHVIPTPQIGGLGIFTGFCVAVFLASNLPALNRAFPPFTSDVQVVVAAGAVIVLLGFVDDTLELGAVTKLVGQMASAGVLIVGGVTWFLVYLPWGGNILVLDQLQAGVATALFTLVVVNAINFVDGLDGLAGGIGAIVAMALCLFAVAILFQQGGAVSAYPPALITAVLAGACLGFLPHNFHPARIFMGDTGAMFIGLILAAASVNVSGRISQSMYGSQNLLVLLSPVIVVGAALFVPLLDLVLAVVRRVRAGQHPFSADRKHLHHRLLELGHSQTLVAIVIYAWVALFAFGAVSLSVFEAKYVLPIVGILFLVVLIFTATPLWLRSSLNQPSTSSDATLE</sequence>
<dbReference type="InterPro" id="IPR000715">
    <property type="entry name" value="Glycosyl_transferase_4"/>
</dbReference>
<feature type="transmembrane region" description="Helical" evidence="8">
    <location>
        <begin position="190"/>
        <end position="211"/>
    </location>
</feature>
<keyword evidence="7" id="KW-0479">Metal-binding</keyword>
<feature type="transmembrane region" description="Helical" evidence="8">
    <location>
        <begin position="249"/>
        <end position="269"/>
    </location>
</feature>
<evidence type="ECO:0000256" key="6">
    <source>
        <dbReference type="ARBA" id="ARBA00023136"/>
    </source>
</evidence>
<reference evidence="9" key="1">
    <citation type="journal article" date="2021" name="PeerJ">
        <title>Extensive microbial diversity within the chicken gut microbiome revealed by metagenomics and culture.</title>
        <authorList>
            <person name="Gilroy R."/>
            <person name="Ravi A."/>
            <person name="Getino M."/>
            <person name="Pursley I."/>
            <person name="Horton D.L."/>
            <person name="Alikhan N.F."/>
            <person name="Baker D."/>
            <person name="Gharbi K."/>
            <person name="Hall N."/>
            <person name="Watson M."/>
            <person name="Adriaenssens E.M."/>
            <person name="Foster-Nyarko E."/>
            <person name="Jarju S."/>
            <person name="Secka A."/>
            <person name="Antonio M."/>
            <person name="Oren A."/>
            <person name="Chaudhuri R.R."/>
            <person name="La Ragione R."/>
            <person name="Hildebrand F."/>
            <person name="Pallen M.J."/>
        </authorList>
    </citation>
    <scope>NUCLEOTIDE SEQUENCE</scope>
    <source>
        <strain evidence="9">ChiGjej1B1-18357</strain>
    </source>
</reference>
<feature type="transmembrane region" description="Helical" evidence="8">
    <location>
        <begin position="281"/>
        <end position="307"/>
    </location>
</feature>
<keyword evidence="6 8" id="KW-0472">Membrane</keyword>
<evidence type="ECO:0000256" key="3">
    <source>
        <dbReference type="ARBA" id="ARBA00022679"/>
    </source>
</evidence>
<dbReference type="Pfam" id="PF00953">
    <property type="entry name" value="Glycos_transf_4"/>
    <property type="match status" value="1"/>
</dbReference>
<feature type="transmembrane region" description="Helical" evidence="8">
    <location>
        <begin position="328"/>
        <end position="351"/>
    </location>
</feature>
<dbReference type="GO" id="GO:0009103">
    <property type="term" value="P:lipopolysaccharide biosynthetic process"/>
    <property type="evidence" value="ECO:0007669"/>
    <property type="project" value="TreeGrafter"/>
</dbReference>
<accession>A0A921JZ21</accession>
<dbReference type="PANTHER" id="PTHR22926">
    <property type="entry name" value="PHOSPHO-N-ACETYLMURAMOYL-PENTAPEPTIDE-TRANSFERASE"/>
    <property type="match status" value="1"/>
</dbReference>
<feature type="transmembrane region" description="Helical" evidence="8">
    <location>
        <begin position="363"/>
        <end position="385"/>
    </location>
</feature>
<feature type="transmembrane region" description="Helical" evidence="8">
    <location>
        <begin position="130"/>
        <end position="152"/>
    </location>
</feature>
<feature type="transmembrane region" description="Helical" evidence="8">
    <location>
        <begin position="164"/>
        <end position="183"/>
    </location>
</feature>
<dbReference type="GO" id="GO:0046872">
    <property type="term" value="F:metal ion binding"/>
    <property type="evidence" value="ECO:0007669"/>
    <property type="project" value="UniProtKB-KW"/>
</dbReference>
<proteinExistence type="predicted"/>
<organism evidence="9 10">
    <name type="scientific">Dietzia timorensis</name>
    <dbReference type="NCBI Taxonomy" id="499555"/>
    <lineage>
        <taxon>Bacteria</taxon>
        <taxon>Bacillati</taxon>
        <taxon>Actinomycetota</taxon>
        <taxon>Actinomycetes</taxon>
        <taxon>Mycobacteriales</taxon>
        <taxon>Dietziaceae</taxon>
        <taxon>Dietzia</taxon>
    </lineage>
</organism>
<keyword evidence="5 8" id="KW-1133">Transmembrane helix</keyword>
<keyword evidence="4 8" id="KW-0812">Transmembrane</keyword>
<keyword evidence="7" id="KW-0460">Magnesium</keyword>
<feature type="transmembrane region" description="Helical" evidence="8">
    <location>
        <begin position="68"/>
        <end position="90"/>
    </location>
</feature>
<feature type="transmembrane region" description="Helical" evidence="8">
    <location>
        <begin position="25"/>
        <end position="47"/>
    </location>
</feature>
<evidence type="ECO:0000256" key="1">
    <source>
        <dbReference type="ARBA" id="ARBA00004651"/>
    </source>
</evidence>
<dbReference type="CDD" id="cd06853">
    <property type="entry name" value="GT_WecA_like"/>
    <property type="match status" value="1"/>
</dbReference>
<evidence type="ECO:0000256" key="7">
    <source>
        <dbReference type="PIRSR" id="PIRSR600715-1"/>
    </source>
</evidence>
<evidence type="ECO:0000256" key="2">
    <source>
        <dbReference type="ARBA" id="ARBA00022475"/>
    </source>
</evidence>
<feature type="transmembrane region" description="Helical" evidence="8">
    <location>
        <begin position="102"/>
        <end position="118"/>
    </location>
</feature>
<dbReference type="PANTHER" id="PTHR22926:SF3">
    <property type="entry name" value="UNDECAPRENYL-PHOSPHATE ALPHA-N-ACETYLGLUCOSAMINYL 1-PHOSPHATE TRANSFERASE"/>
    <property type="match status" value="1"/>
</dbReference>
<gene>
    <name evidence="9" type="ORF">K8V11_11515</name>
</gene>
<dbReference type="RefSeq" id="WP_303914268.1">
    <property type="nucleotide sequence ID" value="NZ_DYXM01000223.1"/>
</dbReference>
<dbReference type="EMBL" id="DYXM01000223">
    <property type="protein sequence ID" value="HJE91622.1"/>
    <property type="molecule type" value="Genomic_DNA"/>
</dbReference>
<evidence type="ECO:0000256" key="8">
    <source>
        <dbReference type="SAM" id="Phobius"/>
    </source>
</evidence>
<protein>
    <submittedName>
        <fullName evidence="9">Undecaprenyl/decaprenyl-phosphate alpha-N-acetylglucosaminyl 1-phosphate transferase</fullName>
    </submittedName>
</protein>
<dbReference type="GO" id="GO:0071555">
    <property type="term" value="P:cell wall organization"/>
    <property type="evidence" value="ECO:0007669"/>
    <property type="project" value="TreeGrafter"/>
</dbReference>
<keyword evidence="3 9" id="KW-0808">Transferase</keyword>
<dbReference type="Proteomes" id="UP000776650">
    <property type="component" value="Unassembled WGS sequence"/>
</dbReference>
<dbReference type="GO" id="GO:0044038">
    <property type="term" value="P:cell wall macromolecule biosynthetic process"/>
    <property type="evidence" value="ECO:0007669"/>
    <property type="project" value="TreeGrafter"/>
</dbReference>
<name>A0A921JZ21_9ACTN</name>
<feature type="binding site" evidence="7">
    <location>
        <position position="182"/>
    </location>
    <ligand>
        <name>Mg(2+)</name>
        <dbReference type="ChEBI" id="CHEBI:18420"/>
    </ligand>
</feature>